<dbReference type="AlphaFoldDB" id="A0A6P1D736"/>
<organism evidence="3 5">
    <name type="scientific">Nocardia cyriacigeorgica</name>
    <dbReference type="NCBI Taxonomy" id="135487"/>
    <lineage>
        <taxon>Bacteria</taxon>
        <taxon>Bacillati</taxon>
        <taxon>Actinomycetota</taxon>
        <taxon>Actinomycetes</taxon>
        <taxon>Mycobacteriales</taxon>
        <taxon>Nocardiaceae</taxon>
        <taxon>Nocardia</taxon>
    </lineage>
</organism>
<proteinExistence type="predicted"/>
<accession>A0A6P1D736</accession>
<evidence type="ECO:0000256" key="2">
    <source>
        <dbReference type="SAM" id="Phobius"/>
    </source>
</evidence>
<feature type="transmembrane region" description="Helical" evidence="2">
    <location>
        <begin position="97"/>
        <end position="119"/>
    </location>
</feature>
<feature type="region of interest" description="Disordered" evidence="1">
    <location>
        <begin position="226"/>
        <end position="268"/>
    </location>
</feature>
<feature type="transmembrane region" description="Helical" evidence="2">
    <location>
        <begin position="173"/>
        <end position="193"/>
    </location>
</feature>
<evidence type="ECO:0000256" key="1">
    <source>
        <dbReference type="SAM" id="MobiDB-lite"/>
    </source>
</evidence>
<keyword evidence="6" id="KW-1185">Reference proteome</keyword>
<feature type="transmembrane region" description="Helical" evidence="2">
    <location>
        <begin position="70"/>
        <end position="90"/>
    </location>
</feature>
<name>A0A6P1D736_9NOCA</name>
<protein>
    <submittedName>
        <fullName evidence="3">Uncharacterized protein</fullName>
    </submittedName>
</protein>
<evidence type="ECO:0000313" key="4">
    <source>
        <dbReference type="EMBL" id="NEW57061.1"/>
    </source>
</evidence>
<dbReference type="Proteomes" id="UP000468928">
    <property type="component" value="Unassembled WGS sequence"/>
</dbReference>
<comment type="caution">
    <text evidence="3">The sequence shown here is derived from an EMBL/GenBank/DDBJ whole genome shotgun (WGS) entry which is preliminary data.</text>
</comment>
<reference evidence="5 6" key="1">
    <citation type="submission" date="2020-01" db="EMBL/GenBank/DDBJ databases">
        <title>Genetics and antimicrobial susceptibilities of Nocardia species isolated from the soil; a comparison with species isolated from humans.</title>
        <authorList>
            <person name="Carrasco G."/>
            <person name="Monzon S."/>
            <person name="Sansegundo M."/>
            <person name="Garcia E."/>
            <person name="Garrido N."/>
            <person name="Medina M.J."/>
            <person name="Villalon P."/>
            <person name="Ramirez-Arocha A.C."/>
            <person name="Jimenez P."/>
            <person name="Cuesta I."/>
            <person name="Valdezate S."/>
        </authorList>
    </citation>
    <scope>NUCLEOTIDE SEQUENCE [LARGE SCALE GENOMIC DNA]</scope>
    <source>
        <strain evidence="3 5">CNM20110639</strain>
        <strain evidence="4 6">CNM20110649</strain>
    </source>
</reference>
<sequence length="268" mass="27693">MGAPLQGHWGYLLAAVGAFITLILMTRPWLMAKGANGSVESTAFGRVDVSTKYMTVWSKSPPKTPQVSGLWAFVTAAVIVLTICFVVLYFRMRTEYYARLVAGSSVAVAILVLFTMLYLDSKGAELKAMTSRRFDLGGQVGQFLSWVNGQGKFVLPGASQGQYVASSQFTPSAVAGAVIAVASALAAVSQWLVGRAAEPRSLVARMSAMRERWDAAGRVVAAAKSAGRDTSAGSAGPGVAAGSAEAAAGSVGDAAGSASQARTDGGDR</sequence>
<gene>
    <name evidence="3" type="ORF">GV789_18615</name>
    <name evidence="4" type="ORF">GV794_15555</name>
</gene>
<keyword evidence="2" id="KW-0472">Membrane</keyword>
<dbReference type="RefSeq" id="WP_163826518.1">
    <property type="nucleotide sequence ID" value="NZ_JAAGUX010000025.1"/>
</dbReference>
<feature type="transmembrane region" description="Helical" evidence="2">
    <location>
        <begin position="9"/>
        <end position="30"/>
    </location>
</feature>
<keyword evidence="2" id="KW-0812">Transmembrane</keyword>
<dbReference type="EMBL" id="JAAGUZ010000051">
    <property type="protein sequence ID" value="NEW46446.1"/>
    <property type="molecule type" value="Genomic_DNA"/>
</dbReference>
<evidence type="ECO:0000313" key="5">
    <source>
        <dbReference type="Proteomes" id="UP000468928"/>
    </source>
</evidence>
<evidence type="ECO:0000313" key="6">
    <source>
        <dbReference type="Proteomes" id="UP000470876"/>
    </source>
</evidence>
<keyword evidence="2" id="KW-1133">Transmembrane helix</keyword>
<dbReference type="Proteomes" id="UP000470876">
    <property type="component" value="Unassembled WGS sequence"/>
</dbReference>
<evidence type="ECO:0000313" key="3">
    <source>
        <dbReference type="EMBL" id="NEW46446.1"/>
    </source>
</evidence>
<feature type="compositionally biased region" description="Low complexity" evidence="1">
    <location>
        <begin position="231"/>
        <end position="261"/>
    </location>
</feature>
<dbReference type="EMBL" id="JAAGUX010000025">
    <property type="protein sequence ID" value="NEW57061.1"/>
    <property type="molecule type" value="Genomic_DNA"/>
</dbReference>